<dbReference type="EMBL" id="SGPL01000691">
    <property type="protein sequence ID" value="THH08525.1"/>
    <property type="molecule type" value="Genomic_DNA"/>
</dbReference>
<dbReference type="AlphaFoldDB" id="A0A4S4LAJ1"/>
<comment type="caution">
    <text evidence="1">The sequence shown here is derived from an EMBL/GenBank/DDBJ whole genome shotgun (WGS) entry which is preliminary data.</text>
</comment>
<name>A0A4S4LAJ1_9AGAM</name>
<proteinExistence type="predicted"/>
<organism evidence="1 2">
    <name type="scientific">Bondarzewia mesenterica</name>
    <dbReference type="NCBI Taxonomy" id="1095465"/>
    <lineage>
        <taxon>Eukaryota</taxon>
        <taxon>Fungi</taxon>
        <taxon>Dikarya</taxon>
        <taxon>Basidiomycota</taxon>
        <taxon>Agaricomycotina</taxon>
        <taxon>Agaricomycetes</taxon>
        <taxon>Russulales</taxon>
        <taxon>Bondarzewiaceae</taxon>
        <taxon>Bondarzewia</taxon>
    </lineage>
</organism>
<keyword evidence="2" id="KW-1185">Reference proteome</keyword>
<accession>A0A4S4LAJ1</accession>
<reference evidence="1 2" key="1">
    <citation type="submission" date="2019-02" db="EMBL/GenBank/DDBJ databases">
        <title>Genome sequencing of the rare red list fungi Bondarzewia mesenterica.</title>
        <authorList>
            <person name="Buettner E."/>
            <person name="Kellner H."/>
        </authorList>
    </citation>
    <scope>NUCLEOTIDE SEQUENCE [LARGE SCALE GENOMIC DNA]</scope>
    <source>
        <strain evidence="1 2">DSM 108281</strain>
    </source>
</reference>
<sequence>MHFPLTSPAGITGGFAPPRPSAMYDFTLVPTGESQSQTLLLASSVREDGTPSLQAAPRKAIALEGTGGALVAELEGILRRLPPAPPPANVDMYGRDVGIEWRGAGLSWRNSAPQGCARGPDDGVGVAGMEDREAFGRAVEIVDELVKRGVVVEGSG</sequence>
<dbReference type="OrthoDB" id="5366606at2759"/>
<evidence type="ECO:0000313" key="2">
    <source>
        <dbReference type="Proteomes" id="UP000310158"/>
    </source>
</evidence>
<evidence type="ECO:0000313" key="1">
    <source>
        <dbReference type="EMBL" id="THH08525.1"/>
    </source>
</evidence>
<dbReference type="Proteomes" id="UP000310158">
    <property type="component" value="Unassembled WGS sequence"/>
</dbReference>
<gene>
    <name evidence="1" type="ORF">EW146_g8958</name>
</gene>
<protein>
    <submittedName>
        <fullName evidence="1">Uncharacterized protein</fullName>
    </submittedName>
</protein>